<feature type="domain" description="HTH araC/xylS-type" evidence="5">
    <location>
        <begin position="227"/>
        <end position="332"/>
    </location>
</feature>
<feature type="transmembrane region" description="Helical" evidence="4">
    <location>
        <begin position="149"/>
        <end position="169"/>
    </location>
</feature>
<keyword evidence="4" id="KW-0472">Membrane</keyword>
<evidence type="ECO:0000256" key="2">
    <source>
        <dbReference type="ARBA" id="ARBA00023125"/>
    </source>
</evidence>
<dbReference type="OrthoDB" id="345413at2"/>
<dbReference type="AlphaFoldDB" id="A0A3S5DQ18"/>
<dbReference type="Pfam" id="PF12833">
    <property type="entry name" value="HTH_18"/>
    <property type="match status" value="1"/>
</dbReference>
<keyword evidence="4" id="KW-0812">Transmembrane</keyword>
<evidence type="ECO:0000256" key="3">
    <source>
        <dbReference type="ARBA" id="ARBA00023163"/>
    </source>
</evidence>
<dbReference type="Proteomes" id="UP000274122">
    <property type="component" value="Chromosome"/>
</dbReference>
<keyword evidence="3" id="KW-0804">Transcription</keyword>
<sequence length="340" mass="37189">MPAIPLPFYTLTVLLLLLLKILFSRHAEYRNVAIFLSGCVILVLLSALRWTFDAIILRQLQSLAAIALPPLAWYCFTSFTGQRGGPKHAAYWLAPVLALIVNLAAPEMTDAALMLLFMGYGSTLIKISRQGVDTFIFSRINDANAATSMTFFAGCFLCFSGAVDLAIAVDFRFFEGAQAPILVALSQTLLLPFIGIAIVFNGKIAPPAEVLSAQQDAAPGHNDEELTAAYHHIEKTLLEGKLFLDHDITLSLIGKASGIAPRQLSRAVNQICGCNVSQWVNGFRVRHAQALLRNTSIPVTQIMLDSGFSTKSHFNKEFARFSGSTPTDYRRLADENLVPD</sequence>
<dbReference type="PANTHER" id="PTHR43280:SF2">
    <property type="entry name" value="HTH-TYPE TRANSCRIPTIONAL REGULATOR EXSA"/>
    <property type="match status" value="1"/>
</dbReference>
<dbReference type="PANTHER" id="PTHR43280">
    <property type="entry name" value="ARAC-FAMILY TRANSCRIPTIONAL REGULATOR"/>
    <property type="match status" value="1"/>
</dbReference>
<dbReference type="PROSITE" id="PS01124">
    <property type="entry name" value="HTH_ARAC_FAMILY_2"/>
    <property type="match status" value="1"/>
</dbReference>
<dbReference type="GO" id="GO:0003700">
    <property type="term" value="F:DNA-binding transcription factor activity"/>
    <property type="evidence" value="ECO:0007669"/>
    <property type="project" value="InterPro"/>
</dbReference>
<dbReference type="InterPro" id="IPR018060">
    <property type="entry name" value="HTH_AraC"/>
</dbReference>
<evidence type="ECO:0000259" key="5">
    <source>
        <dbReference type="PROSITE" id="PS01124"/>
    </source>
</evidence>
<keyword evidence="1" id="KW-0805">Transcription regulation</keyword>
<evidence type="ECO:0000256" key="1">
    <source>
        <dbReference type="ARBA" id="ARBA00023015"/>
    </source>
</evidence>
<protein>
    <submittedName>
        <fullName evidence="6">Bacillibactin transport regulator</fullName>
    </submittedName>
</protein>
<name>A0A3S5DQ18_9ENTR</name>
<feature type="transmembrane region" description="Helical" evidence="4">
    <location>
        <begin position="6"/>
        <end position="23"/>
    </location>
</feature>
<keyword evidence="7" id="KW-1185">Reference proteome</keyword>
<accession>A0A3S5DQ18</accession>
<evidence type="ECO:0000313" key="6">
    <source>
        <dbReference type="EMBL" id="VEC01662.1"/>
    </source>
</evidence>
<evidence type="ECO:0000256" key="4">
    <source>
        <dbReference type="SAM" id="Phobius"/>
    </source>
</evidence>
<organism evidence="6 7">
    <name type="scientific">Cedecea lapagei</name>
    <dbReference type="NCBI Taxonomy" id="158823"/>
    <lineage>
        <taxon>Bacteria</taxon>
        <taxon>Pseudomonadati</taxon>
        <taxon>Pseudomonadota</taxon>
        <taxon>Gammaproteobacteria</taxon>
        <taxon>Enterobacterales</taxon>
        <taxon>Enterobacteriaceae</taxon>
        <taxon>Cedecea</taxon>
    </lineage>
</organism>
<evidence type="ECO:0000313" key="7">
    <source>
        <dbReference type="Proteomes" id="UP000274122"/>
    </source>
</evidence>
<dbReference type="KEGG" id="clap:NCTC11466_04353"/>
<feature type="transmembrane region" description="Helical" evidence="4">
    <location>
        <begin position="111"/>
        <end position="128"/>
    </location>
</feature>
<dbReference type="EMBL" id="LR134201">
    <property type="protein sequence ID" value="VEC01662.1"/>
    <property type="molecule type" value="Genomic_DNA"/>
</dbReference>
<dbReference type="Gene3D" id="1.10.10.60">
    <property type="entry name" value="Homeodomain-like"/>
    <property type="match status" value="1"/>
</dbReference>
<gene>
    <name evidence="6" type="primary">btr_2</name>
    <name evidence="6" type="ORF">NCTC11466_04353</name>
</gene>
<feature type="transmembrane region" description="Helical" evidence="4">
    <location>
        <begin position="32"/>
        <end position="50"/>
    </location>
</feature>
<dbReference type="GO" id="GO:0043565">
    <property type="term" value="F:sequence-specific DNA binding"/>
    <property type="evidence" value="ECO:0007669"/>
    <property type="project" value="InterPro"/>
</dbReference>
<feature type="transmembrane region" description="Helical" evidence="4">
    <location>
        <begin position="88"/>
        <end position="105"/>
    </location>
</feature>
<proteinExistence type="predicted"/>
<feature type="transmembrane region" description="Helical" evidence="4">
    <location>
        <begin position="181"/>
        <end position="200"/>
    </location>
</feature>
<dbReference type="InterPro" id="IPR009057">
    <property type="entry name" value="Homeodomain-like_sf"/>
</dbReference>
<dbReference type="SMART" id="SM00342">
    <property type="entry name" value="HTH_ARAC"/>
    <property type="match status" value="1"/>
</dbReference>
<feature type="transmembrane region" description="Helical" evidence="4">
    <location>
        <begin position="56"/>
        <end position="76"/>
    </location>
</feature>
<reference evidence="6 7" key="1">
    <citation type="submission" date="2018-12" db="EMBL/GenBank/DDBJ databases">
        <authorList>
            <consortium name="Pathogen Informatics"/>
        </authorList>
    </citation>
    <scope>NUCLEOTIDE SEQUENCE [LARGE SCALE GENOMIC DNA]</scope>
    <source>
        <strain evidence="6 7">NCTC11466</strain>
    </source>
</reference>
<dbReference type="SUPFAM" id="SSF46689">
    <property type="entry name" value="Homeodomain-like"/>
    <property type="match status" value="1"/>
</dbReference>
<keyword evidence="4" id="KW-1133">Transmembrane helix</keyword>
<keyword evidence="2" id="KW-0238">DNA-binding</keyword>